<proteinExistence type="predicted"/>
<protein>
    <submittedName>
        <fullName evidence="2">Putative thioredoxin</fullName>
    </submittedName>
</protein>
<dbReference type="SUPFAM" id="SSF48452">
    <property type="entry name" value="TPR-like"/>
    <property type="match status" value="1"/>
</dbReference>
<reference evidence="2 3" key="1">
    <citation type="submission" date="2018-11" db="EMBL/GenBank/DDBJ databases">
        <title>Genomic Encyclopedia of Type Strains, Phase IV (KMG-IV): sequencing the most valuable type-strain genomes for metagenomic binning, comparative biology and taxonomic classification.</title>
        <authorList>
            <person name="Goeker M."/>
        </authorList>
    </citation>
    <scope>NUCLEOTIDE SEQUENCE [LARGE SCALE GENOMIC DNA]</scope>
    <source>
        <strain evidence="2 3">DSM 21945</strain>
    </source>
</reference>
<evidence type="ECO:0000313" key="3">
    <source>
        <dbReference type="Proteomes" id="UP000268033"/>
    </source>
</evidence>
<dbReference type="Gene3D" id="3.40.30.10">
    <property type="entry name" value="Glutaredoxin"/>
    <property type="match status" value="1"/>
</dbReference>
<sequence length="284" mass="30987">MSQYIVDVTTENFQQTLLDASFTQPVLVFFYVNGHEPCDSLAPVLSQLATDYQGGFVLAKVDCDAQQMLAAQFQIQAVPTLYLLKEGRPIDGVAGPQTQESVQQLLDKHLPAPQDPDFEEGLGLLEAGKAAEAIAKLSQAMANARDPHPVKLALIHAYLQENRLDEAEAQLATIAMKDQDADYKGLLSELQLKKDAADTPEIRALADALAQAPEDDSLRLKLAVQLHAAGRNEEALDSLMTVLKKDLNFQNGEAKKTCLDILAALGQGNALAAKYRRQLFSLLY</sequence>
<dbReference type="PROSITE" id="PS51352">
    <property type="entry name" value="THIOREDOXIN_2"/>
    <property type="match status" value="1"/>
</dbReference>
<organism evidence="2 3">
    <name type="scientific">Gallaecimonas pentaromativorans</name>
    <dbReference type="NCBI Taxonomy" id="584787"/>
    <lineage>
        <taxon>Bacteria</taxon>
        <taxon>Pseudomonadati</taxon>
        <taxon>Pseudomonadota</taxon>
        <taxon>Gammaproteobacteria</taxon>
        <taxon>Enterobacterales</taxon>
        <taxon>Gallaecimonadaceae</taxon>
        <taxon>Gallaecimonas</taxon>
    </lineage>
</organism>
<dbReference type="Gene3D" id="1.25.40.10">
    <property type="entry name" value="Tetratricopeptide repeat domain"/>
    <property type="match status" value="2"/>
</dbReference>
<dbReference type="GO" id="GO:0005737">
    <property type="term" value="C:cytoplasm"/>
    <property type="evidence" value="ECO:0007669"/>
    <property type="project" value="TreeGrafter"/>
</dbReference>
<dbReference type="Proteomes" id="UP000268033">
    <property type="component" value="Unassembled WGS sequence"/>
</dbReference>
<dbReference type="STRING" id="584787.GCA_001247655_01141"/>
<dbReference type="GO" id="GO:0015035">
    <property type="term" value="F:protein-disulfide reductase activity"/>
    <property type="evidence" value="ECO:0007669"/>
    <property type="project" value="TreeGrafter"/>
</dbReference>
<comment type="caution">
    <text evidence="2">The sequence shown here is derived from an EMBL/GenBank/DDBJ whole genome shotgun (WGS) entry which is preliminary data.</text>
</comment>
<dbReference type="Pfam" id="PF14561">
    <property type="entry name" value="TPR_20"/>
    <property type="match status" value="1"/>
</dbReference>
<dbReference type="RefSeq" id="WP_123421419.1">
    <property type="nucleotide sequence ID" value="NZ_JBLXAC010000004.1"/>
</dbReference>
<dbReference type="Pfam" id="PF00085">
    <property type="entry name" value="Thioredoxin"/>
    <property type="match status" value="1"/>
</dbReference>
<dbReference type="InterPro" id="IPR011990">
    <property type="entry name" value="TPR-like_helical_dom_sf"/>
</dbReference>
<dbReference type="SUPFAM" id="SSF52833">
    <property type="entry name" value="Thioredoxin-like"/>
    <property type="match status" value="1"/>
</dbReference>
<dbReference type="CDD" id="cd02956">
    <property type="entry name" value="ybbN"/>
    <property type="match status" value="1"/>
</dbReference>
<name>A0A3N1PG94_9GAMM</name>
<dbReference type="PANTHER" id="PTHR45663:SF11">
    <property type="entry name" value="GEO12009P1"/>
    <property type="match status" value="1"/>
</dbReference>
<dbReference type="EMBL" id="RJUL01000004">
    <property type="protein sequence ID" value="ROQ27623.1"/>
    <property type="molecule type" value="Genomic_DNA"/>
</dbReference>
<gene>
    <name evidence="2" type="ORF">EDC28_104276</name>
</gene>
<dbReference type="AlphaFoldDB" id="A0A3N1PG94"/>
<keyword evidence="3" id="KW-1185">Reference proteome</keyword>
<dbReference type="GO" id="GO:0006950">
    <property type="term" value="P:response to stress"/>
    <property type="evidence" value="ECO:0007669"/>
    <property type="project" value="UniProtKB-ARBA"/>
</dbReference>
<dbReference type="Pfam" id="PF14559">
    <property type="entry name" value="TPR_19"/>
    <property type="match status" value="1"/>
</dbReference>
<dbReference type="InterPro" id="IPR036249">
    <property type="entry name" value="Thioredoxin-like_sf"/>
</dbReference>
<evidence type="ECO:0000259" key="1">
    <source>
        <dbReference type="PROSITE" id="PS51352"/>
    </source>
</evidence>
<evidence type="ECO:0000313" key="2">
    <source>
        <dbReference type="EMBL" id="ROQ27623.1"/>
    </source>
</evidence>
<feature type="domain" description="Thioredoxin" evidence="1">
    <location>
        <begin position="1"/>
        <end position="111"/>
    </location>
</feature>
<dbReference type="PANTHER" id="PTHR45663">
    <property type="entry name" value="GEO12009P1"/>
    <property type="match status" value="1"/>
</dbReference>
<dbReference type="InterPro" id="IPR013766">
    <property type="entry name" value="Thioredoxin_domain"/>
</dbReference>
<accession>A0A3N1PG94</accession>